<dbReference type="RefSeq" id="WP_146527503.1">
    <property type="nucleotide sequence ID" value="NZ_SJPV01000005.1"/>
</dbReference>
<dbReference type="Proteomes" id="UP000319143">
    <property type="component" value="Unassembled WGS sequence"/>
</dbReference>
<comment type="caution">
    <text evidence="2">The sequence shown here is derived from an EMBL/GenBank/DDBJ whole genome shotgun (WGS) entry which is preliminary data.</text>
</comment>
<feature type="transmembrane region" description="Helical" evidence="1">
    <location>
        <begin position="35"/>
        <end position="56"/>
    </location>
</feature>
<organism evidence="2 3">
    <name type="scientific">Novipirellula artificiosorum</name>
    <dbReference type="NCBI Taxonomy" id="2528016"/>
    <lineage>
        <taxon>Bacteria</taxon>
        <taxon>Pseudomonadati</taxon>
        <taxon>Planctomycetota</taxon>
        <taxon>Planctomycetia</taxon>
        <taxon>Pirellulales</taxon>
        <taxon>Pirellulaceae</taxon>
        <taxon>Novipirellula</taxon>
    </lineage>
</organism>
<proteinExistence type="predicted"/>
<reference evidence="2 3" key="1">
    <citation type="submission" date="2019-02" db="EMBL/GenBank/DDBJ databases">
        <title>Deep-cultivation of Planctomycetes and their phenomic and genomic characterization uncovers novel biology.</title>
        <authorList>
            <person name="Wiegand S."/>
            <person name="Jogler M."/>
            <person name="Boedeker C."/>
            <person name="Pinto D."/>
            <person name="Vollmers J."/>
            <person name="Rivas-Marin E."/>
            <person name="Kohn T."/>
            <person name="Peeters S.H."/>
            <person name="Heuer A."/>
            <person name="Rast P."/>
            <person name="Oberbeckmann S."/>
            <person name="Bunk B."/>
            <person name="Jeske O."/>
            <person name="Meyerdierks A."/>
            <person name="Storesund J.E."/>
            <person name="Kallscheuer N."/>
            <person name="Luecker S."/>
            <person name="Lage O.M."/>
            <person name="Pohl T."/>
            <person name="Merkel B.J."/>
            <person name="Hornburger P."/>
            <person name="Mueller R.-W."/>
            <person name="Bruemmer F."/>
            <person name="Labrenz M."/>
            <person name="Spormann A.M."/>
            <person name="Op Den Camp H."/>
            <person name="Overmann J."/>
            <person name="Amann R."/>
            <person name="Jetten M.S.M."/>
            <person name="Mascher T."/>
            <person name="Medema M.H."/>
            <person name="Devos D.P."/>
            <person name="Kaster A.-K."/>
            <person name="Ovreas L."/>
            <person name="Rohde M."/>
            <person name="Galperin M.Y."/>
            <person name="Jogler C."/>
        </authorList>
    </citation>
    <scope>NUCLEOTIDE SEQUENCE [LARGE SCALE GENOMIC DNA]</scope>
    <source>
        <strain evidence="2 3">Poly41</strain>
    </source>
</reference>
<protein>
    <submittedName>
        <fullName evidence="2">Uncharacterized protein</fullName>
    </submittedName>
</protein>
<sequence length="197" mass="20529">MSDPVQNPYLSPTAASAAATESTGTLLTTLRTNQIIAIALIQGVLLITAILAFMTLRSAPNANPAPVAMPAGAGDLVLPLMGAVLGAGSLVASMLVSKIMRQASINRFIASKENVPRPIDENITMTPAIRKLVGAASATRIVALAILEGAAVFNAILMLLDGYLALHLAVITVCIFAMGVRFPTLRKRLDLIEEVAS</sequence>
<dbReference type="EMBL" id="SJPV01000005">
    <property type="protein sequence ID" value="TWU37215.1"/>
    <property type="molecule type" value="Genomic_DNA"/>
</dbReference>
<evidence type="ECO:0000313" key="2">
    <source>
        <dbReference type="EMBL" id="TWU37215.1"/>
    </source>
</evidence>
<evidence type="ECO:0000313" key="3">
    <source>
        <dbReference type="Proteomes" id="UP000319143"/>
    </source>
</evidence>
<keyword evidence="1" id="KW-1133">Transmembrane helix</keyword>
<feature type="transmembrane region" description="Helical" evidence="1">
    <location>
        <begin position="163"/>
        <end position="182"/>
    </location>
</feature>
<feature type="transmembrane region" description="Helical" evidence="1">
    <location>
        <begin position="132"/>
        <end position="157"/>
    </location>
</feature>
<dbReference type="OrthoDB" id="273337at2"/>
<evidence type="ECO:0000256" key="1">
    <source>
        <dbReference type="SAM" id="Phobius"/>
    </source>
</evidence>
<keyword evidence="1" id="KW-0472">Membrane</keyword>
<name>A0A5C6DM13_9BACT</name>
<gene>
    <name evidence="2" type="ORF">Poly41_33430</name>
</gene>
<keyword evidence="1" id="KW-0812">Transmembrane</keyword>
<feature type="transmembrane region" description="Helical" evidence="1">
    <location>
        <begin position="76"/>
        <end position="97"/>
    </location>
</feature>
<dbReference type="AlphaFoldDB" id="A0A5C6DM13"/>
<accession>A0A5C6DM13</accession>
<keyword evidence="3" id="KW-1185">Reference proteome</keyword>